<evidence type="ECO:0000256" key="5">
    <source>
        <dbReference type="ARBA" id="ARBA00022490"/>
    </source>
</evidence>
<dbReference type="NCBIfam" id="TIGR01060">
    <property type="entry name" value="eno"/>
    <property type="match status" value="1"/>
</dbReference>
<protein>
    <recommendedName>
        <fullName evidence="4 12">Enolase</fullName>
        <ecNumber evidence="3 12">4.2.1.11</ecNumber>
    </recommendedName>
    <alternativeName>
        <fullName evidence="12">2-phospho-D-glycerate hydro-lyase</fullName>
    </alternativeName>
    <alternativeName>
        <fullName evidence="12">2-phosphoglycerate dehydratase</fullName>
    </alternativeName>
</protein>
<evidence type="ECO:0000256" key="1">
    <source>
        <dbReference type="ARBA" id="ARBA00005031"/>
    </source>
</evidence>
<evidence type="ECO:0000256" key="13">
    <source>
        <dbReference type="PIRSR" id="PIRSR001400-1"/>
    </source>
</evidence>
<evidence type="ECO:0000256" key="11">
    <source>
        <dbReference type="ARBA" id="ARBA00045763"/>
    </source>
</evidence>
<feature type="binding site" evidence="14">
    <location>
        <position position="168"/>
    </location>
    <ligand>
        <name>substrate</name>
    </ligand>
</feature>
<sequence>MAKIVDIKGREVLDSRGNPTVEADVLLDNGIIGSACAPSGASTGSREALELRDGDKSRYLGKGVLKAVGNINGPIRDLLLGKDPSDQKALDHAMIKLDGTENKGSLGANAILAVSLAAAKAAAQDQDLPLYAHIANLNGTPGVYSMPVPMMNIINGGEHADNNVDIQEFMVQPVGAKSFSEGLRMGTEIFHHLKAVLKARGLSTAVGDEGGFAPNLASNEDALKVISEAVANAGYKLGTDVTLALDCAASEFYEDGKYNLAGEGHVFTSEGFADYLKGLTERYPIISIEDGLDESDWAGWKVLTDKIGEKIQLVGDDLFVTNTKILKEGIDKKIANSILIKFNQIGTLTETLEAIQMAKAAGYTAVISHRSGETEDSTIADLAVGTSAGQIKTGSLCRSDRVSKYNQLLRIEEQLNGKAKYNGRSEFRG</sequence>
<feature type="binding site" evidence="14">
    <location>
        <begin position="368"/>
        <end position="371"/>
    </location>
    <ligand>
        <name>substrate</name>
    </ligand>
</feature>
<feature type="active site" description="Proton acceptor" evidence="12 13">
    <location>
        <position position="341"/>
    </location>
</feature>
<dbReference type="InterPro" id="IPR020809">
    <property type="entry name" value="Enolase_CS"/>
</dbReference>
<evidence type="ECO:0000259" key="16">
    <source>
        <dbReference type="SMART" id="SM01192"/>
    </source>
</evidence>
<dbReference type="GO" id="GO:0000015">
    <property type="term" value="C:phosphopyruvate hydratase complex"/>
    <property type="evidence" value="ECO:0007669"/>
    <property type="project" value="InterPro"/>
</dbReference>
<dbReference type="Gene3D" id="3.30.390.10">
    <property type="entry name" value="Enolase-like, N-terminal domain"/>
    <property type="match status" value="1"/>
</dbReference>
<dbReference type="FunFam" id="3.20.20.120:FF:000001">
    <property type="entry name" value="Enolase"/>
    <property type="match status" value="1"/>
</dbReference>
<dbReference type="PANTHER" id="PTHR11902">
    <property type="entry name" value="ENOLASE"/>
    <property type="match status" value="1"/>
</dbReference>
<dbReference type="HAMAP" id="MF_00318">
    <property type="entry name" value="Enolase"/>
    <property type="match status" value="1"/>
</dbReference>
<dbReference type="Proteomes" id="UP000285349">
    <property type="component" value="Unassembled WGS sequence"/>
</dbReference>
<proteinExistence type="inferred from homology"/>
<evidence type="ECO:0000256" key="15">
    <source>
        <dbReference type="PIRSR" id="PIRSR001400-3"/>
    </source>
</evidence>
<keyword evidence="7 12" id="KW-0479">Metal-binding</keyword>
<dbReference type="PRINTS" id="PR00148">
    <property type="entry name" value="ENOLASE"/>
</dbReference>
<dbReference type="SUPFAM" id="SSF51604">
    <property type="entry name" value="Enolase C-terminal domain-like"/>
    <property type="match status" value="1"/>
</dbReference>
<dbReference type="OrthoDB" id="9804716at2"/>
<dbReference type="FunFam" id="3.30.390.10:FF:000001">
    <property type="entry name" value="Enolase"/>
    <property type="match status" value="1"/>
</dbReference>
<evidence type="ECO:0000256" key="2">
    <source>
        <dbReference type="ARBA" id="ARBA00009604"/>
    </source>
</evidence>
<feature type="binding site" evidence="14">
    <location>
        <position position="316"/>
    </location>
    <ligand>
        <name>substrate</name>
    </ligand>
</feature>
<evidence type="ECO:0000313" key="20">
    <source>
        <dbReference type="Proteomes" id="UP000283627"/>
    </source>
</evidence>
<dbReference type="SFLD" id="SFLDF00002">
    <property type="entry name" value="enolase"/>
    <property type="match status" value="1"/>
</dbReference>
<accession>A0A423KM38</accession>
<evidence type="ECO:0000313" key="21">
    <source>
        <dbReference type="Proteomes" id="UP000285349"/>
    </source>
</evidence>
<keyword evidence="10 12" id="KW-0456">Lyase</keyword>
<feature type="binding site" evidence="12">
    <location>
        <position position="167"/>
    </location>
    <ligand>
        <name>(2R)-2-phosphoglycerate</name>
        <dbReference type="ChEBI" id="CHEBI:58289"/>
    </ligand>
</feature>
<keyword evidence="6 12" id="KW-0964">Secreted</keyword>
<feature type="binding site" evidence="12">
    <location>
        <position position="370"/>
    </location>
    <ligand>
        <name>(2R)-2-phosphoglycerate</name>
        <dbReference type="ChEBI" id="CHEBI:58289"/>
    </ligand>
</feature>
<dbReference type="SMART" id="SM01192">
    <property type="entry name" value="Enolase_C"/>
    <property type="match status" value="1"/>
</dbReference>
<evidence type="ECO:0000313" key="19">
    <source>
        <dbReference type="EMBL" id="RON54926.1"/>
    </source>
</evidence>
<evidence type="ECO:0000256" key="12">
    <source>
        <dbReference type="HAMAP-Rule" id="MF_00318"/>
    </source>
</evidence>
<dbReference type="Pfam" id="PF00113">
    <property type="entry name" value="Enolase_C"/>
    <property type="match status" value="1"/>
</dbReference>
<evidence type="ECO:0000256" key="3">
    <source>
        <dbReference type="ARBA" id="ARBA00012058"/>
    </source>
</evidence>
<comment type="pathway">
    <text evidence="1 12">Carbohydrate degradation; glycolysis; pyruvate from D-glyceraldehyde 3-phosphate: step 4/5.</text>
</comment>
<dbReference type="GO" id="GO:0004634">
    <property type="term" value="F:phosphopyruvate hydratase activity"/>
    <property type="evidence" value="ECO:0007669"/>
    <property type="project" value="UniProtKB-UniRule"/>
</dbReference>
<dbReference type="EMBL" id="MOBQ01000002">
    <property type="protein sequence ID" value="RON52967.1"/>
    <property type="molecule type" value="Genomic_DNA"/>
</dbReference>
<dbReference type="GO" id="GO:0005576">
    <property type="term" value="C:extracellular region"/>
    <property type="evidence" value="ECO:0007669"/>
    <property type="project" value="UniProtKB-SubCell"/>
</dbReference>
<dbReference type="Pfam" id="PF03952">
    <property type="entry name" value="Enolase_N"/>
    <property type="match status" value="1"/>
</dbReference>
<dbReference type="SFLD" id="SFLDS00001">
    <property type="entry name" value="Enolase"/>
    <property type="match status" value="1"/>
</dbReference>
<dbReference type="Gene3D" id="3.20.20.120">
    <property type="entry name" value="Enolase-like C-terminal domain"/>
    <property type="match status" value="1"/>
</dbReference>
<gene>
    <name evidence="12" type="primary">eno</name>
    <name evidence="19" type="ORF">BK665_11440</name>
    <name evidence="18" type="ORF">BK666_02390</name>
</gene>
<organism evidence="19 20">
    <name type="scientific">Pseudomonas frederiksbergensis</name>
    <dbReference type="NCBI Taxonomy" id="104087"/>
    <lineage>
        <taxon>Bacteria</taxon>
        <taxon>Pseudomonadati</taxon>
        <taxon>Pseudomonadota</taxon>
        <taxon>Gammaproteobacteria</taxon>
        <taxon>Pseudomonadales</taxon>
        <taxon>Pseudomonadaceae</taxon>
        <taxon>Pseudomonas</taxon>
    </lineage>
</organism>
<dbReference type="SFLD" id="SFLDG00178">
    <property type="entry name" value="enolase"/>
    <property type="match status" value="1"/>
</dbReference>
<dbReference type="GO" id="GO:0000287">
    <property type="term" value="F:magnesium ion binding"/>
    <property type="evidence" value="ECO:0007669"/>
    <property type="project" value="UniProtKB-UniRule"/>
</dbReference>
<evidence type="ECO:0000256" key="10">
    <source>
        <dbReference type="ARBA" id="ARBA00023239"/>
    </source>
</evidence>
<dbReference type="Proteomes" id="UP000283627">
    <property type="component" value="Unassembled WGS sequence"/>
</dbReference>
<comment type="catalytic activity">
    <reaction evidence="12">
        <text>(2R)-2-phosphoglycerate = phosphoenolpyruvate + H2O</text>
        <dbReference type="Rhea" id="RHEA:10164"/>
        <dbReference type="ChEBI" id="CHEBI:15377"/>
        <dbReference type="ChEBI" id="CHEBI:58289"/>
        <dbReference type="ChEBI" id="CHEBI:58702"/>
        <dbReference type="EC" id="4.2.1.11"/>
    </reaction>
</comment>
<evidence type="ECO:0000256" key="9">
    <source>
        <dbReference type="ARBA" id="ARBA00023152"/>
    </source>
</evidence>
<evidence type="ECO:0000313" key="18">
    <source>
        <dbReference type="EMBL" id="RON52967.1"/>
    </source>
</evidence>
<dbReference type="UniPathway" id="UPA00109">
    <property type="reaction ID" value="UER00187"/>
</dbReference>
<dbReference type="CDD" id="cd03313">
    <property type="entry name" value="enolase"/>
    <property type="match status" value="1"/>
</dbReference>
<evidence type="ECO:0000256" key="6">
    <source>
        <dbReference type="ARBA" id="ARBA00022525"/>
    </source>
</evidence>
<comment type="subunit">
    <text evidence="12">Component of the RNA degradosome, a multiprotein complex involved in RNA processing and mRNA degradation.</text>
</comment>
<dbReference type="SMART" id="SM01193">
    <property type="entry name" value="Enolase_N"/>
    <property type="match status" value="1"/>
</dbReference>
<comment type="function">
    <text evidence="11 12">Catalyzes the reversible conversion of 2-phosphoglycerate (2-PG) into phosphoenolpyruvate (PEP). It is essential for the degradation of carbohydrates via glycolysis.</text>
</comment>
<dbReference type="RefSeq" id="WP_123405778.1">
    <property type="nucleotide sequence ID" value="NZ_JBNNVY010000095.1"/>
</dbReference>
<feature type="domain" description="Enolase N-terminal" evidence="17">
    <location>
        <begin position="4"/>
        <end position="134"/>
    </location>
</feature>
<feature type="binding site" evidence="12">
    <location>
        <position position="341"/>
    </location>
    <ligand>
        <name>(2R)-2-phosphoglycerate</name>
        <dbReference type="ChEBI" id="CHEBI:58289"/>
    </ligand>
</feature>
<dbReference type="GO" id="GO:0009986">
    <property type="term" value="C:cell surface"/>
    <property type="evidence" value="ECO:0007669"/>
    <property type="project" value="UniProtKB-SubCell"/>
</dbReference>
<feature type="binding site" evidence="14">
    <location>
        <position position="159"/>
    </location>
    <ligand>
        <name>substrate</name>
    </ligand>
</feature>
<comment type="similarity">
    <text evidence="2 12">Belongs to the enolase family.</text>
</comment>
<dbReference type="EMBL" id="MOBP01000006">
    <property type="protein sequence ID" value="RON54926.1"/>
    <property type="molecule type" value="Genomic_DNA"/>
</dbReference>
<evidence type="ECO:0000256" key="7">
    <source>
        <dbReference type="ARBA" id="ARBA00022723"/>
    </source>
</evidence>
<feature type="binding site" evidence="14">
    <location>
        <position position="392"/>
    </location>
    <ligand>
        <name>substrate</name>
    </ligand>
</feature>
<feature type="binding site" evidence="14">
    <location>
        <position position="289"/>
    </location>
    <ligand>
        <name>substrate</name>
    </ligand>
</feature>
<dbReference type="STRING" id="104087.PFAS1_17470"/>
<keyword evidence="19" id="KW-0670">Pyruvate</keyword>
<dbReference type="PANTHER" id="PTHR11902:SF1">
    <property type="entry name" value="ENOLASE"/>
    <property type="match status" value="1"/>
</dbReference>
<keyword evidence="5 12" id="KW-0963">Cytoplasm</keyword>
<dbReference type="InterPro" id="IPR000941">
    <property type="entry name" value="Enolase"/>
</dbReference>
<dbReference type="GO" id="GO:0006096">
    <property type="term" value="P:glycolytic process"/>
    <property type="evidence" value="ECO:0007669"/>
    <property type="project" value="UniProtKB-UniRule"/>
</dbReference>
<comment type="cofactor">
    <cofactor evidence="12">
        <name>Mg(2+)</name>
        <dbReference type="ChEBI" id="CHEBI:18420"/>
    </cofactor>
    <text evidence="12">Binds a second Mg(2+) ion via substrate during catalysis.</text>
</comment>
<name>A0A423KM38_9PSED</name>
<feature type="binding site" evidence="12">
    <location>
        <position position="371"/>
    </location>
    <ligand>
        <name>(2R)-2-phosphoglycerate</name>
        <dbReference type="ChEBI" id="CHEBI:58289"/>
    </ligand>
</feature>
<feature type="binding site" evidence="12 15">
    <location>
        <position position="246"/>
    </location>
    <ligand>
        <name>Mg(2+)</name>
        <dbReference type="ChEBI" id="CHEBI:18420"/>
    </ligand>
</feature>
<comment type="subcellular location">
    <subcellularLocation>
        <location evidence="12">Cytoplasm</location>
    </subcellularLocation>
    <subcellularLocation>
        <location evidence="12">Secreted</location>
    </subcellularLocation>
    <subcellularLocation>
        <location evidence="12">Cell surface</location>
    </subcellularLocation>
    <text evidence="12">Fractions of enolase are present in both the cytoplasm and on the cell surface.</text>
</comment>
<evidence type="ECO:0000259" key="17">
    <source>
        <dbReference type="SMART" id="SM01193"/>
    </source>
</evidence>
<feature type="active site" description="Proton donor" evidence="12 13">
    <location>
        <position position="209"/>
    </location>
</feature>
<evidence type="ECO:0000256" key="4">
    <source>
        <dbReference type="ARBA" id="ARBA00017068"/>
    </source>
</evidence>
<dbReference type="SUPFAM" id="SSF54826">
    <property type="entry name" value="Enolase N-terminal domain-like"/>
    <property type="match status" value="1"/>
</dbReference>
<keyword evidence="9 12" id="KW-0324">Glycolysis</keyword>
<comment type="caution">
    <text evidence="19">The sequence shown here is derived from an EMBL/GenBank/DDBJ whole genome shotgun (WGS) entry which is preliminary data.</text>
</comment>
<reference evidence="20 21" key="1">
    <citation type="submission" date="2016-10" db="EMBL/GenBank/DDBJ databases">
        <title>Comparative genome analysis of multiple Pseudomonas spp. focuses on biocontrol and plant growth promoting traits.</title>
        <authorList>
            <person name="Tao X.-Y."/>
            <person name="Taylor C.G."/>
        </authorList>
    </citation>
    <scope>NUCLEOTIDE SEQUENCE [LARGE SCALE GENOMIC DNA]</scope>
    <source>
        <strain evidence="18 21">37A10</strain>
        <strain evidence="19 20">39A2</strain>
    </source>
</reference>
<dbReference type="PROSITE" id="PS00164">
    <property type="entry name" value="ENOLASE"/>
    <property type="match status" value="1"/>
</dbReference>
<dbReference type="InterPro" id="IPR020810">
    <property type="entry name" value="Enolase_C"/>
</dbReference>
<feature type="binding site" evidence="12">
    <location>
        <position position="392"/>
    </location>
    <ligand>
        <name>(2R)-2-phosphoglycerate</name>
        <dbReference type="ChEBI" id="CHEBI:58289"/>
    </ligand>
</feature>
<keyword evidence="8 12" id="KW-0460">Magnesium</keyword>
<dbReference type="InterPro" id="IPR020811">
    <property type="entry name" value="Enolase_N"/>
</dbReference>
<dbReference type="PIRSF" id="PIRSF001400">
    <property type="entry name" value="Enolase"/>
    <property type="match status" value="1"/>
</dbReference>
<evidence type="ECO:0000256" key="14">
    <source>
        <dbReference type="PIRSR" id="PIRSR001400-2"/>
    </source>
</evidence>
<feature type="domain" description="Enolase C-terminal TIM barrel" evidence="16">
    <location>
        <begin position="143"/>
        <end position="429"/>
    </location>
</feature>
<dbReference type="EC" id="4.2.1.11" evidence="3 12"/>
<comment type="cofactor">
    <cofactor evidence="15">
        <name>Mg(2+)</name>
        <dbReference type="ChEBI" id="CHEBI:18420"/>
    </cofactor>
    <text evidence="15">Mg(2+) is required for catalysis and for stabilizing the dimer.</text>
</comment>
<dbReference type="AlphaFoldDB" id="A0A423KM38"/>
<dbReference type="InterPro" id="IPR029017">
    <property type="entry name" value="Enolase-like_N"/>
</dbReference>
<feature type="binding site" evidence="12 15">
    <location>
        <position position="289"/>
    </location>
    <ligand>
        <name>Mg(2+)</name>
        <dbReference type="ChEBI" id="CHEBI:18420"/>
    </ligand>
</feature>
<feature type="binding site" evidence="12 15">
    <location>
        <position position="316"/>
    </location>
    <ligand>
        <name>Mg(2+)</name>
        <dbReference type="ChEBI" id="CHEBI:18420"/>
    </ligand>
</feature>
<dbReference type="InterPro" id="IPR036849">
    <property type="entry name" value="Enolase-like_C_sf"/>
</dbReference>
<evidence type="ECO:0000256" key="8">
    <source>
        <dbReference type="ARBA" id="ARBA00022842"/>
    </source>
</evidence>